<comment type="subcellular location">
    <subcellularLocation>
        <location evidence="1 6">Cytoplasm</location>
        <location evidence="1 6">Cytoskeleton</location>
        <location evidence="1 6">Microtubule organizing center</location>
    </subcellularLocation>
</comment>
<evidence type="ECO:0000313" key="10">
    <source>
        <dbReference type="EMBL" id="JAI58518.1"/>
    </source>
</evidence>
<feature type="compositionally biased region" description="Low complexity" evidence="7">
    <location>
        <begin position="207"/>
        <end position="228"/>
    </location>
</feature>
<dbReference type="Pfam" id="PF17681">
    <property type="entry name" value="GCP_N_terminal"/>
    <property type="match status" value="1"/>
</dbReference>
<keyword evidence="3 6" id="KW-0963">Cytoplasm</keyword>
<organism evidence="10">
    <name type="scientific">Scylla olivacea</name>
    <name type="common">Orange mud crab</name>
    <name type="synonym">Cancer olivacea</name>
    <dbReference type="NCBI Taxonomy" id="85551"/>
    <lineage>
        <taxon>Eukaryota</taxon>
        <taxon>Metazoa</taxon>
        <taxon>Ecdysozoa</taxon>
        <taxon>Arthropoda</taxon>
        <taxon>Crustacea</taxon>
        <taxon>Multicrustacea</taxon>
        <taxon>Malacostraca</taxon>
        <taxon>Eumalacostraca</taxon>
        <taxon>Eucarida</taxon>
        <taxon>Decapoda</taxon>
        <taxon>Pleocyemata</taxon>
        <taxon>Brachyura</taxon>
        <taxon>Eubrachyura</taxon>
        <taxon>Portunoidea</taxon>
        <taxon>Portunidae</taxon>
        <taxon>Portuninae</taxon>
        <taxon>Scylla</taxon>
    </lineage>
</organism>
<reference evidence="10" key="1">
    <citation type="submission" date="2015-09" db="EMBL/GenBank/DDBJ databases">
        <title>Scylla olivacea transcriptome.</title>
        <authorList>
            <person name="Ikhwanuddin M."/>
        </authorList>
    </citation>
    <scope>NUCLEOTIDE SEQUENCE</scope>
</reference>
<evidence type="ECO:0000256" key="5">
    <source>
        <dbReference type="ARBA" id="ARBA00023212"/>
    </source>
</evidence>
<dbReference type="GO" id="GO:0007020">
    <property type="term" value="P:microtubule nucleation"/>
    <property type="evidence" value="ECO:0007669"/>
    <property type="project" value="InterPro"/>
</dbReference>
<evidence type="ECO:0000256" key="1">
    <source>
        <dbReference type="ARBA" id="ARBA00004267"/>
    </source>
</evidence>
<feature type="domain" description="Gamma tubulin complex component C-terminal" evidence="8">
    <location>
        <begin position="342"/>
        <end position="630"/>
    </location>
</feature>
<dbReference type="GO" id="GO:0031122">
    <property type="term" value="P:cytoplasmic microtubule organization"/>
    <property type="evidence" value="ECO:0007669"/>
    <property type="project" value="TreeGrafter"/>
</dbReference>
<dbReference type="GO" id="GO:0000922">
    <property type="term" value="C:spindle pole"/>
    <property type="evidence" value="ECO:0007669"/>
    <property type="project" value="InterPro"/>
</dbReference>
<dbReference type="InterPro" id="IPR042241">
    <property type="entry name" value="GCP_C_sf"/>
</dbReference>
<dbReference type="PANTHER" id="PTHR19302">
    <property type="entry name" value="GAMMA TUBULIN COMPLEX PROTEIN"/>
    <property type="match status" value="1"/>
</dbReference>
<dbReference type="InterPro" id="IPR040457">
    <property type="entry name" value="GCP_C"/>
</dbReference>
<evidence type="ECO:0000259" key="9">
    <source>
        <dbReference type="Pfam" id="PF17681"/>
    </source>
</evidence>
<dbReference type="EMBL" id="GDRN01100693">
    <property type="protein sequence ID" value="JAI58519.1"/>
    <property type="molecule type" value="Transcribed_RNA"/>
</dbReference>
<dbReference type="Gene3D" id="1.20.120.1900">
    <property type="entry name" value="Gamma-tubulin complex, C-terminal domain"/>
    <property type="match status" value="1"/>
</dbReference>
<dbReference type="GO" id="GO:0000930">
    <property type="term" value="C:gamma-tubulin complex"/>
    <property type="evidence" value="ECO:0007669"/>
    <property type="project" value="TreeGrafter"/>
</dbReference>
<evidence type="ECO:0000256" key="4">
    <source>
        <dbReference type="ARBA" id="ARBA00022701"/>
    </source>
</evidence>
<dbReference type="PANTHER" id="PTHR19302:SF27">
    <property type="entry name" value="GAMMA-TUBULIN COMPLEX COMPONENT 4"/>
    <property type="match status" value="1"/>
</dbReference>
<sequence>MLHDLLAAMKGHGGGIFVWRGSKFKVNNDLGLLHPCEVAIVEEIMDVATDFKKITSFCDAHDGGGVETGDHHGGIYLSSLSAALRATATTTFHRTVLELEEKLLFDPELPLTTALVAIRPLGPTLATLATLVTQIEEKHLHGCQILETVHKLIALSVGQVKEVLSRIEQKVHAVLYHQLTLWLLHGLLLDPHQEFFISTCASSPSSSANTTMSTTSSLSQQTETLSLEESTDKMSSTPECHLRLEMLPAHIPLSVAEKVLFIGEFILVFEHGALRENGESRPSLASSRSGQVLKKREGEFRGLLADLAAEQTFSVDKFSRAIETIRNCVSEELWKLVMEADLLGELSDLKAVFLLGRGELFQALVPIITPFLLTPADPCADLTELLRSAGRQVLMEDSVLEKFTLSLKMPPTTVAATSTHTSEEQWGALRLTYSARWPLHKLLTSTAQDKYNAIFTFLLDVRRAQHRLQQLWLVQSRGGRLGEGSCLRWTLRHHMALLIDNIQYYLQADVLESQHWQLVKAVNETQDYQQLVAAHHVFLASVAAQCFLHSPVVARAIHCLLGLVHRFCAHLESSVGNGSTDREVVESLHEEFERAAAQLFFMLSNLRIHRAEQQQHTSQLIMRIDYNRYYSRHSGSLQRLTAACREGQ</sequence>
<evidence type="ECO:0000256" key="2">
    <source>
        <dbReference type="ARBA" id="ARBA00010337"/>
    </source>
</evidence>
<dbReference type="GO" id="GO:0051011">
    <property type="term" value="F:microtubule minus-end binding"/>
    <property type="evidence" value="ECO:0007669"/>
    <property type="project" value="TreeGrafter"/>
</dbReference>
<dbReference type="InterPro" id="IPR041470">
    <property type="entry name" value="GCP_N"/>
</dbReference>
<dbReference type="AlphaFoldDB" id="A0A0P4WC53"/>
<evidence type="ECO:0000256" key="7">
    <source>
        <dbReference type="SAM" id="MobiDB-lite"/>
    </source>
</evidence>
<feature type="domain" description="Gamma tubulin complex component protein N-terminal" evidence="9">
    <location>
        <begin position="2"/>
        <end position="339"/>
    </location>
</feature>
<dbReference type="InterPro" id="IPR007259">
    <property type="entry name" value="GCP"/>
</dbReference>
<comment type="similarity">
    <text evidence="2 6">Belongs to the TUBGCP family.</text>
</comment>
<name>A0A0P4WC53_SCYOL</name>
<feature type="region of interest" description="Disordered" evidence="7">
    <location>
        <begin position="207"/>
        <end position="229"/>
    </location>
</feature>
<dbReference type="EMBL" id="GDRN01100695">
    <property type="protein sequence ID" value="JAI58517.1"/>
    <property type="molecule type" value="Transcribed_RNA"/>
</dbReference>
<dbReference type="Pfam" id="PF04130">
    <property type="entry name" value="GCP_C_terminal"/>
    <property type="match status" value="1"/>
</dbReference>
<dbReference type="GO" id="GO:0051321">
    <property type="term" value="P:meiotic cell cycle"/>
    <property type="evidence" value="ECO:0007669"/>
    <property type="project" value="TreeGrafter"/>
</dbReference>
<evidence type="ECO:0000256" key="3">
    <source>
        <dbReference type="ARBA" id="ARBA00022490"/>
    </source>
</evidence>
<protein>
    <recommendedName>
        <fullName evidence="6">Gamma-tubulin complex component</fullName>
    </recommendedName>
</protein>
<dbReference type="GO" id="GO:0043015">
    <property type="term" value="F:gamma-tubulin binding"/>
    <property type="evidence" value="ECO:0007669"/>
    <property type="project" value="InterPro"/>
</dbReference>
<accession>A0A0P4WC53</accession>
<keyword evidence="5 6" id="KW-0206">Cytoskeleton</keyword>
<dbReference type="EMBL" id="GDRN01100694">
    <property type="protein sequence ID" value="JAI58518.1"/>
    <property type="molecule type" value="Transcribed_RNA"/>
</dbReference>
<proteinExistence type="inferred from homology"/>
<dbReference type="GO" id="GO:0000278">
    <property type="term" value="P:mitotic cell cycle"/>
    <property type="evidence" value="ECO:0007669"/>
    <property type="project" value="TreeGrafter"/>
</dbReference>
<evidence type="ECO:0000256" key="6">
    <source>
        <dbReference type="RuleBase" id="RU363050"/>
    </source>
</evidence>
<dbReference type="GO" id="GO:0051225">
    <property type="term" value="P:spindle assembly"/>
    <property type="evidence" value="ECO:0007669"/>
    <property type="project" value="TreeGrafter"/>
</dbReference>
<keyword evidence="4 6" id="KW-0493">Microtubule</keyword>
<dbReference type="GO" id="GO:0005874">
    <property type="term" value="C:microtubule"/>
    <property type="evidence" value="ECO:0007669"/>
    <property type="project" value="UniProtKB-KW"/>
</dbReference>
<evidence type="ECO:0000259" key="8">
    <source>
        <dbReference type="Pfam" id="PF04130"/>
    </source>
</evidence>